<dbReference type="InterPro" id="IPR013954">
    <property type="entry name" value="PNK3P"/>
</dbReference>
<evidence type="ECO:0000256" key="4">
    <source>
        <dbReference type="ARBA" id="ARBA00022722"/>
    </source>
</evidence>
<proteinExistence type="predicted"/>
<comment type="caution">
    <text evidence="13">The sequence shown here is derived from an EMBL/GenBank/DDBJ whole genome shotgun (WGS) entry which is preliminary data.</text>
</comment>
<dbReference type="PROSITE" id="PS50030">
    <property type="entry name" value="UBA"/>
    <property type="match status" value="1"/>
</dbReference>
<protein>
    <recommendedName>
        <fullName evidence="12">UBA domain-containing protein</fullName>
    </recommendedName>
</protein>
<dbReference type="InterPro" id="IPR051547">
    <property type="entry name" value="TDP2-like"/>
</dbReference>
<dbReference type="NCBIfam" id="TIGR01662">
    <property type="entry name" value="HAD-SF-IIIA"/>
    <property type="match status" value="1"/>
</dbReference>
<dbReference type="SUPFAM" id="SSF46934">
    <property type="entry name" value="UBA-like"/>
    <property type="match status" value="1"/>
</dbReference>
<dbReference type="InterPro" id="IPR015940">
    <property type="entry name" value="UBA"/>
</dbReference>
<keyword evidence="6" id="KW-0227">DNA damage</keyword>
<dbReference type="Proteomes" id="UP001190700">
    <property type="component" value="Unassembled WGS sequence"/>
</dbReference>
<dbReference type="SUPFAM" id="SSF56219">
    <property type="entry name" value="DNase I-like"/>
    <property type="match status" value="1"/>
</dbReference>
<dbReference type="GO" id="GO:0004518">
    <property type="term" value="F:nuclease activity"/>
    <property type="evidence" value="ECO:0007669"/>
    <property type="project" value="UniProtKB-KW"/>
</dbReference>
<feature type="region of interest" description="Disordered" evidence="11">
    <location>
        <begin position="157"/>
        <end position="177"/>
    </location>
</feature>
<sequence>MDVVDLASDTDNEAEGEDNEQDLARLLEMGFDAGAAACALKAARGDVDHALECLLAGGAPEPASPQSDMPRAEAQSAQTTPPASAPALQAAARGMDAKVRDSSEVLGDDSAHALAGATSATLPAEEAAPGSSAVVLSFSEQLAAVRKQQARAYVARAPSPPFSHDAPSTSASPLEKGGEPVAIKASLVESGLPAAPLHVLSYNIWFDHEHTYPTRMAAIAQLADSGGGGARPALLALQEVTDPQSRLLRPALAKAGYHAPVEQETSAPYWVALSTRAPLEPLVGARTHEYTCGTMMGRALLLGRTVWPGVGVVVVGTSHLESFVGAEADVQVRRLRAAQLAEAGAVLCKEVRAHRCQLALLLGDMNWEDKKDGDALAVLGATWADAWQMCGRPPQSEHTYDGKQNAMLAHRFKNRFDRCFVWRPHAEVSGRDAGGAAKAAAADVTISKVALLGRTPLPGLFLDKPRGGRIVRVPLLPSDHFGLLTSLMPPGLAKEGVREAAEAMGPGARPLVPANRIKSTAPPAQGASAWRSVKRPAAEEAPLEPVAKQAATSVDRRAHGVASVDRRAHGVASSAMPGSHVGGEAAVALAALLRGGATKCREVQLPPPWRLVQGTLLVACFNGDYNAHAGGEPKVAGFDFDDTLCPRDFRVHGAEAWSHMYPHAPAVLRRLVQDGYAIVVASNESLDRLKNQAPIQKTLDQKCGRIARWAADVGVPVLALVATSKKDTVGSFHKAVGSGMWRFAAEALEVPSATDSFFVGDAAGRPADHGEDDKRFAKEAGLAFYNEKRFFEELHPKEGQE</sequence>
<keyword evidence="4" id="KW-0540">Nuclease</keyword>
<evidence type="ECO:0000256" key="5">
    <source>
        <dbReference type="ARBA" id="ARBA00022723"/>
    </source>
</evidence>
<evidence type="ECO:0000313" key="13">
    <source>
        <dbReference type="EMBL" id="KAK3247316.1"/>
    </source>
</evidence>
<dbReference type="GO" id="GO:0003697">
    <property type="term" value="F:single-stranded DNA binding"/>
    <property type="evidence" value="ECO:0007669"/>
    <property type="project" value="TreeGrafter"/>
</dbReference>
<dbReference type="PANTHER" id="PTHR15822">
    <property type="entry name" value="TRAF AND TNF RECEPTOR-ASSOCIATED PROTEIN"/>
    <property type="match status" value="1"/>
</dbReference>
<gene>
    <name evidence="13" type="ORF">CYMTET_43180</name>
</gene>
<dbReference type="GO" id="GO:0006302">
    <property type="term" value="P:double-strand break repair"/>
    <property type="evidence" value="ECO:0007669"/>
    <property type="project" value="TreeGrafter"/>
</dbReference>
<feature type="region of interest" description="Disordered" evidence="11">
    <location>
        <begin position="58"/>
        <end position="105"/>
    </location>
</feature>
<feature type="compositionally biased region" description="Low complexity" evidence="11">
    <location>
        <begin position="74"/>
        <end position="92"/>
    </location>
</feature>
<dbReference type="InterPro" id="IPR036691">
    <property type="entry name" value="Endo/exonu/phosph_ase_sf"/>
</dbReference>
<dbReference type="SMART" id="SM00165">
    <property type="entry name" value="UBA"/>
    <property type="match status" value="1"/>
</dbReference>
<dbReference type="AlphaFoldDB" id="A0AAE0C2Q9"/>
<keyword evidence="5" id="KW-0479">Metal-binding</keyword>
<feature type="domain" description="UBA" evidence="12">
    <location>
        <begin position="17"/>
        <end position="57"/>
    </location>
</feature>
<organism evidence="13 14">
    <name type="scientific">Cymbomonas tetramitiformis</name>
    <dbReference type="NCBI Taxonomy" id="36881"/>
    <lineage>
        <taxon>Eukaryota</taxon>
        <taxon>Viridiplantae</taxon>
        <taxon>Chlorophyta</taxon>
        <taxon>Pyramimonadophyceae</taxon>
        <taxon>Pyramimonadales</taxon>
        <taxon>Pyramimonadaceae</taxon>
        <taxon>Cymbomonas</taxon>
    </lineage>
</organism>
<dbReference type="GO" id="GO:0070260">
    <property type="term" value="F:5'-tyrosyl-DNA phosphodiesterase activity"/>
    <property type="evidence" value="ECO:0007669"/>
    <property type="project" value="TreeGrafter"/>
</dbReference>
<dbReference type="PANTHER" id="PTHR15822:SF4">
    <property type="entry name" value="TYROSYL-DNA PHOSPHODIESTERASE 2"/>
    <property type="match status" value="1"/>
</dbReference>
<keyword evidence="14" id="KW-1185">Reference proteome</keyword>
<evidence type="ECO:0000256" key="6">
    <source>
        <dbReference type="ARBA" id="ARBA00022763"/>
    </source>
</evidence>
<dbReference type="InterPro" id="IPR009060">
    <property type="entry name" value="UBA-like_sf"/>
</dbReference>
<evidence type="ECO:0000256" key="1">
    <source>
        <dbReference type="ARBA" id="ARBA00001936"/>
    </source>
</evidence>
<comment type="subcellular location">
    <subcellularLocation>
        <location evidence="3">Nucleus</location>
        <location evidence="3">PML body</location>
    </subcellularLocation>
</comment>
<evidence type="ECO:0000256" key="8">
    <source>
        <dbReference type="ARBA" id="ARBA00022842"/>
    </source>
</evidence>
<dbReference type="InterPro" id="IPR005135">
    <property type="entry name" value="Endo/exonuclease/phosphatase"/>
</dbReference>
<dbReference type="GO" id="GO:0046872">
    <property type="term" value="F:metal ion binding"/>
    <property type="evidence" value="ECO:0007669"/>
    <property type="project" value="UniProtKB-KW"/>
</dbReference>
<dbReference type="InterPro" id="IPR023214">
    <property type="entry name" value="HAD_sf"/>
</dbReference>
<evidence type="ECO:0000256" key="3">
    <source>
        <dbReference type="ARBA" id="ARBA00004322"/>
    </source>
</evidence>
<dbReference type="InterPro" id="IPR036412">
    <property type="entry name" value="HAD-like_sf"/>
</dbReference>
<dbReference type="Gene3D" id="3.60.10.10">
    <property type="entry name" value="Endonuclease/exonuclease/phosphatase"/>
    <property type="match status" value="1"/>
</dbReference>
<dbReference type="Pfam" id="PF08645">
    <property type="entry name" value="PNK3P"/>
    <property type="match status" value="1"/>
</dbReference>
<dbReference type="SUPFAM" id="SSF56784">
    <property type="entry name" value="HAD-like"/>
    <property type="match status" value="1"/>
</dbReference>
<name>A0AAE0C2Q9_9CHLO</name>
<dbReference type="Gene3D" id="3.40.50.1000">
    <property type="entry name" value="HAD superfamily/HAD-like"/>
    <property type="match status" value="1"/>
</dbReference>
<keyword evidence="7" id="KW-0378">Hydrolase</keyword>
<evidence type="ECO:0000256" key="2">
    <source>
        <dbReference type="ARBA" id="ARBA00001946"/>
    </source>
</evidence>
<keyword evidence="8" id="KW-0460">Magnesium</keyword>
<comment type="cofactor">
    <cofactor evidence="1">
        <name>Mn(2+)</name>
        <dbReference type="ChEBI" id="CHEBI:29035"/>
    </cofactor>
</comment>
<dbReference type="Gene3D" id="1.10.8.10">
    <property type="entry name" value="DNA helicase RuvA subunit, C-terminal domain"/>
    <property type="match status" value="1"/>
</dbReference>
<evidence type="ECO:0000256" key="7">
    <source>
        <dbReference type="ARBA" id="ARBA00022801"/>
    </source>
</evidence>
<dbReference type="EMBL" id="LGRX02029070">
    <property type="protein sequence ID" value="KAK3247316.1"/>
    <property type="molecule type" value="Genomic_DNA"/>
</dbReference>
<evidence type="ECO:0000259" key="12">
    <source>
        <dbReference type="PROSITE" id="PS50030"/>
    </source>
</evidence>
<dbReference type="InterPro" id="IPR006549">
    <property type="entry name" value="HAD-SF_hydro_IIIA"/>
</dbReference>
<dbReference type="GO" id="GO:0005737">
    <property type="term" value="C:cytoplasm"/>
    <property type="evidence" value="ECO:0007669"/>
    <property type="project" value="TreeGrafter"/>
</dbReference>
<keyword evidence="10" id="KW-0539">Nucleus</keyword>
<evidence type="ECO:0000313" key="14">
    <source>
        <dbReference type="Proteomes" id="UP001190700"/>
    </source>
</evidence>
<keyword evidence="9" id="KW-0234">DNA repair</keyword>
<comment type="cofactor">
    <cofactor evidence="2">
        <name>Mg(2+)</name>
        <dbReference type="ChEBI" id="CHEBI:18420"/>
    </cofactor>
</comment>
<evidence type="ECO:0000256" key="11">
    <source>
        <dbReference type="SAM" id="MobiDB-lite"/>
    </source>
</evidence>
<reference evidence="13 14" key="1">
    <citation type="journal article" date="2015" name="Genome Biol. Evol.">
        <title>Comparative Genomics of a Bacterivorous Green Alga Reveals Evolutionary Causalities and Consequences of Phago-Mixotrophic Mode of Nutrition.</title>
        <authorList>
            <person name="Burns J.A."/>
            <person name="Paasch A."/>
            <person name="Narechania A."/>
            <person name="Kim E."/>
        </authorList>
    </citation>
    <scope>NUCLEOTIDE SEQUENCE [LARGE SCALE GENOMIC DNA]</scope>
    <source>
        <strain evidence="13 14">PLY_AMNH</strain>
    </source>
</reference>
<feature type="region of interest" description="Disordered" evidence="11">
    <location>
        <begin position="507"/>
        <end position="563"/>
    </location>
</feature>
<dbReference type="Pfam" id="PF03372">
    <property type="entry name" value="Exo_endo_phos"/>
    <property type="match status" value="1"/>
</dbReference>
<evidence type="ECO:0000256" key="10">
    <source>
        <dbReference type="ARBA" id="ARBA00023242"/>
    </source>
</evidence>
<evidence type="ECO:0000256" key="9">
    <source>
        <dbReference type="ARBA" id="ARBA00023204"/>
    </source>
</evidence>
<feature type="compositionally biased region" description="Basic and acidic residues" evidence="11">
    <location>
        <begin position="554"/>
        <end position="563"/>
    </location>
</feature>
<accession>A0AAE0C2Q9</accession>